<keyword evidence="1" id="KW-0732">Signal</keyword>
<evidence type="ECO:0000256" key="1">
    <source>
        <dbReference type="SAM" id="SignalP"/>
    </source>
</evidence>
<comment type="caution">
    <text evidence="2">The sequence shown here is derived from an EMBL/GenBank/DDBJ whole genome shotgun (WGS) entry which is preliminary data.</text>
</comment>
<organism evidence="2 3">
    <name type="scientific">Brenneria populi</name>
    <dbReference type="NCBI Taxonomy" id="1505588"/>
    <lineage>
        <taxon>Bacteria</taxon>
        <taxon>Pseudomonadati</taxon>
        <taxon>Pseudomonadota</taxon>
        <taxon>Gammaproteobacteria</taxon>
        <taxon>Enterobacterales</taxon>
        <taxon>Pectobacteriaceae</taxon>
        <taxon>Brenneria</taxon>
    </lineage>
</organism>
<evidence type="ECO:0000313" key="3">
    <source>
        <dbReference type="Proteomes" id="UP001309705"/>
    </source>
</evidence>
<reference evidence="2 3" key="1">
    <citation type="journal article" date="2017" name="Int. J. Syst. Evol. Microbiol.">
        <title>Brenneria populi subsp. brevivirga subsp. nov. isolated from symptomatic bark of Populus x euramericana canker, and description of Brenneria populi subsp. populi subsp. nov.</title>
        <authorList>
            <person name="Zheng M.H."/>
            <person name="Piao C.G."/>
            <person name="Xue H."/>
            <person name="Guo M.W."/>
            <person name="Li Y."/>
        </authorList>
    </citation>
    <scope>NUCLEOTIDE SEQUENCE [LARGE SCALE GENOMIC DNA]</scope>
    <source>
        <strain evidence="2 3">D9-5</strain>
    </source>
</reference>
<dbReference type="EMBL" id="JAYWTM010000024">
    <property type="protein sequence ID" value="MEC5344557.1"/>
    <property type="molecule type" value="Genomic_DNA"/>
</dbReference>
<keyword evidence="3" id="KW-1185">Reference proteome</keyword>
<gene>
    <name evidence="2" type="ORF">VSX58_18340</name>
</gene>
<sequence>MQKRAYLLFLLLVAAKSPAFQAKIAPQSLTLSNGILPSANISHPLPTMAMQTIHPGVCNAVSINGCGCPFCVQLRNIGR</sequence>
<feature type="signal peptide" evidence="1">
    <location>
        <begin position="1"/>
        <end position="22"/>
    </location>
</feature>
<dbReference type="Proteomes" id="UP001309705">
    <property type="component" value="Unassembled WGS sequence"/>
</dbReference>
<dbReference type="RefSeq" id="WP_327619354.1">
    <property type="nucleotide sequence ID" value="NZ_JAYWTM010000024.1"/>
</dbReference>
<proteinExistence type="predicted"/>
<name>A0ABU6JV86_9GAMM</name>
<protein>
    <submittedName>
        <fullName evidence="2">Uncharacterized protein</fullName>
    </submittedName>
</protein>
<accession>A0ABU6JV86</accession>
<evidence type="ECO:0000313" key="2">
    <source>
        <dbReference type="EMBL" id="MEC5344557.1"/>
    </source>
</evidence>
<feature type="chain" id="PRO_5047180863" evidence="1">
    <location>
        <begin position="23"/>
        <end position="79"/>
    </location>
</feature>